<feature type="compositionally biased region" description="Acidic residues" evidence="2">
    <location>
        <begin position="181"/>
        <end position="193"/>
    </location>
</feature>
<evidence type="ECO:0000313" key="5">
    <source>
        <dbReference type="Proteomes" id="UP001596408"/>
    </source>
</evidence>
<dbReference type="EMBL" id="JBHSXH010000009">
    <property type="protein sequence ID" value="MFC6824194.1"/>
    <property type="molecule type" value="Genomic_DNA"/>
</dbReference>
<dbReference type="PANTHER" id="PTHR13947:SF37">
    <property type="entry name" value="LD18367P"/>
    <property type="match status" value="1"/>
</dbReference>
<dbReference type="RefSeq" id="WP_379692850.1">
    <property type="nucleotide sequence ID" value="NZ_JBHSXH010000009.1"/>
</dbReference>
<dbReference type="AlphaFoldDB" id="A0ABD5TZE8"/>
<evidence type="ECO:0000256" key="1">
    <source>
        <dbReference type="ARBA" id="ARBA00022679"/>
    </source>
</evidence>
<dbReference type="SUPFAM" id="SSF55729">
    <property type="entry name" value="Acyl-CoA N-acyltransferases (Nat)"/>
    <property type="match status" value="1"/>
</dbReference>
<dbReference type="EC" id="2.3.1.-" evidence="4"/>
<dbReference type="CDD" id="cd04301">
    <property type="entry name" value="NAT_SF"/>
    <property type="match status" value="1"/>
</dbReference>
<dbReference type="GO" id="GO:0016746">
    <property type="term" value="F:acyltransferase activity"/>
    <property type="evidence" value="ECO:0007669"/>
    <property type="project" value="UniProtKB-KW"/>
</dbReference>
<dbReference type="Gene3D" id="3.40.630.30">
    <property type="match status" value="1"/>
</dbReference>
<reference evidence="4 5" key="1">
    <citation type="journal article" date="2019" name="Int. J. Syst. Evol. Microbiol.">
        <title>The Global Catalogue of Microorganisms (GCM) 10K type strain sequencing project: providing services to taxonomists for standard genome sequencing and annotation.</title>
        <authorList>
            <consortium name="The Broad Institute Genomics Platform"/>
            <consortium name="The Broad Institute Genome Sequencing Center for Infectious Disease"/>
            <person name="Wu L."/>
            <person name="Ma J."/>
        </authorList>
    </citation>
    <scope>NUCLEOTIDE SEQUENCE [LARGE SCALE GENOMIC DNA]</scope>
    <source>
        <strain evidence="4 5">YIM 94188</strain>
    </source>
</reference>
<dbReference type="InterPro" id="IPR000182">
    <property type="entry name" value="GNAT_dom"/>
</dbReference>
<sequence length="280" mass="31245">MELREPTSDETERIREMVESSMTMSYRLSPQQIESILTDQFSDDHLSKVIDSDNAIVFVAENEIDGVETAVAGIVVGVVSDDVGEIRWLLVDPEHQGAGVGTELFESAVEALRDRDVDHVEAATLEKNTEGEQFFEKFDYVRTEERTVELGDESLVEYVYTEPSAASDETDAAGTDAANTDTDELEFPDTETEDGVRRATTDDGQTVYLGTDDEEDKESGTDAPFFVTYTDEEMSERYGYYCSNCGSLDVIVDDMERMECSECGNSHASRSREAYDDSYL</sequence>
<evidence type="ECO:0000256" key="2">
    <source>
        <dbReference type="SAM" id="MobiDB-lite"/>
    </source>
</evidence>
<dbReference type="PANTHER" id="PTHR13947">
    <property type="entry name" value="GNAT FAMILY N-ACETYLTRANSFERASE"/>
    <property type="match status" value="1"/>
</dbReference>
<feature type="region of interest" description="Disordered" evidence="2">
    <location>
        <begin position="163"/>
        <end position="222"/>
    </location>
</feature>
<accession>A0ABD5TZE8</accession>
<organism evidence="4 5">
    <name type="scientific">Halopelagius fulvigenes</name>
    <dbReference type="NCBI Taxonomy" id="1198324"/>
    <lineage>
        <taxon>Archaea</taxon>
        <taxon>Methanobacteriati</taxon>
        <taxon>Methanobacteriota</taxon>
        <taxon>Stenosarchaea group</taxon>
        <taxon>Halobacteria</taxon>
        <taxon>Halobacteriales</taxon>
        <taxon>Haloferacaceae</taxon>
    </lineage>
</organism>
<gene>
    <name evidence="4" type="ORF">ACFQEV_04180</name>
</gene>
<proteinExistence type="predicted"/>
<dbReference type="Pfam" id="PF00583">
    <property type="entry name" value="Acetyltransf_1"/>
    <property type="match status" value="1"/>
</dbReference>
<dbReference type="InterPro" id="IPR016181">
    <property type="entry name" value="Acyl_CoA_acyltransferase"/>
</dbReference>
<keyword evidence="4" id="KW-0012">Acyltransferase</keyword>
<protein>
    <submittedName>
        <fullName evidence="4">GNAT family N-acetyltransferase</fullName>
        <ecNumber evidence="4">2.3.1.-</ecNumber>
    </submittedName>
</protein>
<evidence type="ECO:0000259" key="3">
    <source>
        <dbReference type="PROSITE" id="PS51186"/>
    </source>
</evidence>
<dbReference type="InterPro" id="IPR043854">
    <property type="entry name" value="DUF5816"/>
</dbReference>
<evidence type="ECO:0000313" key="4">
    <source>
        <dbReference type="EMBL" id="MFC6824194.1"/>
    </source>
</evidence>
<name>A0ABD5TZE8_9EURY</name>
<comment type="caution">
    <text evidence="4">The sequence shown here is derived from an EMBL/GenBank/DDBJ whole genome shotgun (WGS) entry which is preliminary data.</text>
</comment>
<keyword evidence="5" id="KW-1185">Reference proteome</keyword>
<dbReference type="InterPro" id="IPR050769">
    <property type="entry name" value="NAT_camello-type"/>
</dbReference>
<dbReference type="Pfam" id="PF19133">
    <property type="entry name" value="DUF5816"/>
    <property type="match status" value="1"/>
</dbReference>
<feature type="domain" description="N-acetyltransferase" evidence="3">
    <location>
        <begin position="1"/>
        <end position="162"/>
    </location>
</feature>
<dbReference type="Proteomes" id="UP001596408">
    <property type="component" value="Unassembled WGS sequence"/>
</dbReference>
<dbReference type="PROSITE" id="PS51186">
    <property type="entry name" value="GNAT"/>
    <property type="match status" value="1"/>
</dbReference>
<keyword evidence="1 4" id="KW-0808">Transferase</keyword>